<organism evidence="2 3">
    <name type="scientific">Limosilactobacillus fermentum</name>
    <name type="common">Lactobacillus fermentum</name>
    <dbReference type="NCBI Taxonomy" id="1613"/>
    <lineage>
        <taxon>Bacteria</taxon>
        <taxon>Bacillati</taxon>
        <taxon>Bacillota</taxon>
        <taxon>Bacilli</taxon>
        <taxon>Lactobacillales</taxon>
        <taxon>Lactobacillaceae</taxon>
        <taxon>Limosilactobacillus</taxon>
    </lineage>
</organism>
<evidence type="ECO:0008006" key="4">
    <source>
        <dbReference type="Google" id="ProtNLM"/>
    </source>
</evidence>
<feature type="compositionally biased region" description="Acidic residues" evidence="1">
    <location>
        <begin position="412"/>
        <end position="422"/>
    </location>
</feature>
<dbReference type="Proteomes" id="UP000503169">
    <property type="component" value="Chromosome"/>
</dbReference>
<dbReference type="EMBL" id="CP050919">
    <property type="protein sequence ID" value="QIX58962.1"/>
    <property type="molecule type" value="Genomic_DNA"/>
</dbReference>
<dbReference type="Pfam" id="PF04860">
    <property type="entry name" value="Phage_portal"/>
    <property type="match status" value="1"/>
</dbReference>
<evidence type="ECO:0000313" key="2">
    <source>
        <dbReference type="EMBL" id="QIX58962.1"/>
    </source>
</evidence>
<feature type="region of interest" description="Disordered" evidence="1">
    <location>
        <begin position="390"/>
        <end position="430"/>
    </location>
</feature>
<dbReference type="InterPro" id="IPR006427">
    <property type="entry name" value="Portal_HK97"/>
</dbReference>
<dbReference type="NCBIfam" id="TIGR01537">
    <property type="entry name" value="portal_HK97"/>
    <property type="match status" value="1"/>
</dbReference>
<accession>A0AAJ4KW62</accession>
<evidence type="ECO:0000313" key="3">
    <source>
        <dbReference type="Proteomes" id="UP000503169"/>
    </source>
</evidence>
<dbReference type="RefSeq" id="WP_168183541.1">
    <property type="nucleotide sequence ID" value="NZ_CP050919.1"/>
</dbReference>
<name>A0AAJ4KW62_LIMFE</name>
<dbReference type="AlphaFoldDB" id="A0AAJ4KW62"/>
<proteinExistence type="predicted"/>
<protein>
    <recommendedName>
        <fullName evidence="4">Phage portal protein</fullName>
    </recommendedName>
</protein>
<dbReference type="InterPro" id="IPR006944">
    <property type="entry name" value="Phage/GTA_portal"/>
</dbReference>
<gene>
    <name evidence="2" type="ORF">HCY95_01401</name>
</gene>
<reference evidence="2 3" key="1">
    <citation type="submission" date="2020-04" db="EMBL/GenBank/DDBJ databases">
        <title>Novel strain L. Fermentum HFD1 producer antibacterial peptides.</title>
        <authorList>
            <person name="Ozhegov G.D."/>
            <person name="Pavlova A.S."/>
            <person name="Zhuravleva D.E."/>
            <person name="Gogoleva N.V."/>
            <person name="Shagimardanova E.I."/>
            <person name="Markelova M.I."/>
            <person name="Yarullina D.R."/>
            <person name="Kayumov A.R."/>
        </authorList>
    </citation>
    <scope>NUCLEOTIDE SEQUENCE [LARGE SCALE GENOMIC DNA]</scope>
    <source>
        <strain evidence="2 3">HFD1</strain>
    </source>
</reference>
<sequence>MGFWQSIKRAFSSEPQEKADKWAGQGFDFTNWKNSNFWGSHNGSLRTNEEIFGVISRLANTISSLPIHEYNNFKEVNTPLTDLLTTEANPSMSAYSLLNQLEVSRNTDGNAYAFIERDRLGTPVALWPIDPGTVIVKKNIDDGSIWYEVNDDEHHFLLVSTDLIHVKHISPLTGTLGISPLDVLKGPLTFQKSVQDFSLSEMNKKDSYIIKYDRSISPEKRQAMIQDFVRMIKDNGGAVVQEKGFEYDRFATNFQPSDLSTVESITRSRIATAFNVPISFLSELGSSHSNTTAEQVMTQFVEMTLLPIVKQYEAEFNRKLLAPEQRAKGFYFKFNVNGLLRGDTAARTNFYQMMIRNGIASVNDLRKLEELPPSDAKNADQLWLSGDLYPIDSDQIGKGRADTDNPLKGGENEDEQTTEVSDDQATSGQQ</sequence>
<evidence type="ECO:0000256" key="1">
    <source>
        <dbReference type="SAM" id="MobiDB-lite"/>
    </source>
</evidence>
<feature type="compositionally biased region" description="Basic and acidic residues" evidence="1">
    <location>
        <begin position="395"/>
        <end position="405"/>
    </location>
</feature>